<dbReference type="OrthoDB" id="9845634at2"/>
<reference evidence="1 2" key="1">
    <citation type="submission" date="2016-10" db="EMBL/GenBank/DDBJ databases">
        <authorList>
            <person name="de Groot N.N."/>
        </authorList>
    </citation>
    <scope>NUCLEOTIDE SEQUENCE [LARGE SCALE GENOMIC DNA]</scope>
    <source>
        <strain evidence="1 2">DSM 21650</strain>
    </source>
</reference>
<accession>A0A1H3NUJ0</accession>
<sequence length="248" mass="28643">MKYDSFFITFHTMVKCYRNHNTATKLPEELLEAMSFSHVKINYPLLIFNSNNVYNLEEKKLILNVENIISALEKEWGKTIDVNGAKLHDDTIELEPKSFDFIDNAVLSPSKKKVAFSIHLYLAASFSTITGVLNVENSNIDFVEGPFIGQVQEIIWSPDENYFAYTLISNISEYDIYIINSSSLKKVVSITSTELLEEELAEKQPQGEFHTIAKLSEWLDNSYLSIQLIYMETENDIEQEFTKIIKYY</sequence>
<dbReference type="SUPFAM" id="SSF82171">
    <property type="entry name" value="DPP6 N-terminal domain-like"/>
    <property type="match status" value="1"/>
</dbReference>
<organism evidence="1 2">
    <name type="scientific">Proteiniborus ethanoligenes</name>
    <dbReference type="NCBI Taxonomy" id="415015"/>
    <lineage>
        <taxon>Bacteria</taxon>
        <taxon>Bacillati</taxon>
        <taxon>Bacillota</taxon>
        <taxon>Clostridia</taxon>
        <taxon>Eubacteriales</taxon>
        <taxon>Proteiniborus</taxon>
    </lineage>
</organism>
<keyword evidence="2" id="KW-1185">Reference proteome</keyword>
<evidence type="ECO:0000313" key="2">
    <source>
        <dbReference type="Proteomes" id="UP000198625"/>
    </source>
</evidence>
<protein>
    <submittedName>
        <fullName evidence="1">Uncharacterized protein</fullName>
    </submittedName>
</protein>
<dbReference type="Proteomes" id="UP000198625">
    <property type="component" value="Unassembled WGS sequence"/>
</dbReference>
<dbReference type="STRING" id="415015.SAMN05660462_01258"/>
<dbReference type="EMBL" id="FNQE01000011">
    <property type="protein sequence ID" value="SDY92393.1"/>
    <property type="molecule type" value="Genomic_DNA"/>
</dbReference>
<proteinExistence type="predicted"/>
<gene>
    <name evidence="1" type="ORF">SAMN05660462_01258</name>
</gene>
<dbReference type="AlphaFoldDB" id="A0A1H3NUJ0"/>
<name>A0A1H3NUJ0_9FIRM</name>
<evidence type="ECO:0000313" key="1">
    <source>
        <dbReference type="EMBL" id="SDY92393.1"/>
    </source>
</evidence>